<organism evidence="2 3">
    <name type="scientific">Sporosarcina ureilytica</name>
    <dbReference type="NCBI Taxonomy" id="298596"/>
    <lineage>
        <taxon>Bacteria</taxon>
        <taxon>Bacillati</taxon>
        <taxon>Bacillota</taxon>
        <taxon>Bacilli</taxon>
        <taxon>Bacillales</taxon>
        <taxon>Caryophanaceae</taxon>
        <taxon>Sporosarcina</taxon>
    </lineage>
</organism>
<dbReference type="AlphaFoldDB" id="A0A1D8JGR8"/>
<dbReference type="GO" id="GO:0003700">
    <property type="term" value="F:DNA-binding transcription factor activity"/>
    <property type="evidence" value="ECO:0007669"/>
    <property type="project" value="InterPro"/>
</dbReference>
<dbReference type="KEGG" id="surl:BI350_10405"/>
<dbReference type="InterPro" id="IPR036388">
    <property type="entry name" value="WH-like_DNA-bd_sf"/>
</dbReference>
<dbReference type="RefSeq" id="WP_075528053.1">
    <property type="nucleotide sequence ID" value="NZ_CP017560.1"/>
</dbReference>
<gene>
    <name evidence="2" type="ORF">BI350_10405</name>
</gene>
<accession>A0A1D8JGR8</accession>
<feature type="domain" description="HTH marR-type" evidence="1">
    <location>
        <begin position="77"/>
        <end position="119"/>
    </location>
</feature>
<dbReference type="InterPro" id="IPR036390">
    <property type="entry name" value="WH_DNA-bd_sf"/>
</dbReference>
<dbReference type="SUPFAM" id="SSF46785">
    <property type="entry name" value="Winged helix' DNA-binding domain"/>
    <property type="match status" value="1"/>
</dbReference>
<dbReference type="EMBL" id="CP017560">
    <property type="protein sequence ID" value="AOV07907.1"/>
    <property type="molecule type" value="Genomic_DNA"/>
</dbReference>
<evidence type="ECO:0000259" key="1">
    <source>
        <dbReference type="Pfam" id="PF12802"/>
    </source>
</evidence>
<protein>
    <recommendedName>
        <fullName evidence="1">HTH marR-type domain-containing protein</fullName>
    </recommendedName>
</protein>
<sequence>MQQARNVDHPALSDTVGREALSDLIHTIIDNIIVHDKRVLSITFKNGITHNFAYKTLLDSKAAAPTRMQYRYYEDAVLNHLKDNGPTSRADLQKATNISRDGIFKLLAELMERRLVKRTGQSTLRAMNIKKNSPEIIISSEFFQEDEALVRLCSYAIVVLFTIPQPNV</sequence>
<reference evidence="2 3" key="1">
    <citation type="submission" date="2016-09" db="EMBL/GenBank/DDBJ databases">
        <title>Complete genome sequence of the Lysinibacillus sphaericus LMG 22257, a specie of Bacillus with ureolytic activity that can effectively biodeposit calcium carbonate.</title>
        <authorList>
            <person name="Yan W."/>
        </authorList>
    </citation>
    <scope>NUCLEOTIDE SEQUENCE [LARGE SCALE GENOMIC DNA]</scope>
    <source>
        <strain evidence="2 3">LMG 22257</strain>
    </source>
</reference>
<dbReference type="Pfam" id="PF12802">
    <property type="entry name" value="MarR_2"/>
    <property type="match status" value="1"/>
</dbReference>
<dbReference type="Proteomes" id="UP000185746">
    <property type="component" value="Chromosome"/>
</dbReference>
<evidence type="ECO:0000313" key="3">
    <source>
        <dbReference type="Proteomes" id="UP000185746"/>
    </source>
</evidence>
<keyword evidence="3" id="KW-1185">Reference proteome</keyword>
<proteinExistence type="predicted"/>
<name>A0A1D8JGR8_9BACL</name>
<dbReference type="InterPro" id="IPR000835">
    <property type="entry name" value="HTH_MarR-typ"/>
</dbReference>
<evidence type="ECO:0000313" key="2">
    <source>
        <dbReference type="EMBL" id="AOV07907.1"/>
    </source>
</evidence>
<dbReference type="Gene3D" id="1.10.10.10">
    <property type="entry name" value="Winged helix-like DNA-binding domain superfamily/Winged helix DNA-binding domain"/>
    <property type="match status" value="1"/>
</dbReference>